<organism evidence="4 5">
    <name type="scientific">Tectimicrobiota bacterium</name>
    <dbReference type="NCBI Taxonomy" id="2528274"/>
    <lineage>
        <taxon>Bacteria</taxon>
        <taxon>Pseudomonadati</taxon>
        <taxon>Nitrospinota/Tectimicrobiota group</taxon>
        <taxon>Candidatus Tectimicrobiota</taxon>
    </lineage>
</organism>
<dbReference type="Gene3D" id="3.30.365.10">
    <property type="entry name" value="Aldehyde oxidase/xanthine dehydrogenase, molybdopterin binding domain"/>
    <property type="match status" value="4"/>
</dbReference>
<dbReference type="PANTHER" id="PTHR11908:SF132">
    <property type="entry name" value="ALDEHYDE OXIDASE 1-RELATED"/>
    <property type="match status" value="1"/>
</dbReference>
<dbReference type="InterPro" id="IPR008274">
    <property type="entry name" value="AldOxase/xan_DH_MoCoBD1"/>
</dbReference>
<dbReference type="InterPro" id="IPR037165">
    <property type="entry name" value="AldOxase/xan_DH_Mopterin-bd_sf"/>
</dbReference>
<feature type="domain" description="Aldehyde oxidase/xanthine dehydrogenase a/b hammerhead" evidence="3">
    <location>
        <begin position="22"/>
        <end position="132"/>
    </location>
</feature>
<comment type="caution">
    <text evidence="4">The sequence shown here is derived from an EMBL/GenBank/DDBJ whole genome shotgun (WGS) entry which is preliminary data.</text>
</comment>
<protein>
    <submittedName>
        <fullName evidence="4">Molybdopterin-dependent oxidoreductase</fullName>
    </submittedName>
</protein>
<dbReference type="Gene3D" id="3.90.1170.50">
    <property type="entry name" value="Aldehyde oxidase/xanthine dehydrogenase, a/b hammerhead"/>
    <property type="match status" value="1"/>
</dbReference>
<dbReference type="Pfam" id="PF20256">
    <property type="entry name" value="MoCoBD_2"/>
    <property type="match status" value="1"/>
</dbReference>
<dbReference type="PANTHER" id="PTHR11908">
    <property type="entry name" value="XANTHINE DEHYDROGENASE"/>
    <property type="match status" value="1"/>
</dbReference>
<evidence type="ECO:0000256" key="1">
    <source>
        <dbReference type="ARBA" id="ARBA00022505"/>
    </source>
</evidence>
<dbReference type="Pfam" id="PF02738">
    <property type="entry name" value="MoCoBD_1"/>
    <property type="match status" value="1"/>
</dbReference>
<dbReference type="EMBL" id="JACQWF010000099">
    <property type="protein sequence ID" value="MBI4595155.1"/>
    <property type="molecule type" value="Genomic_DNA"/>
</dbReference>
<dbReference type="InterPro" id="IPR000674">
    <property type="entry name" value="Ald_Oxase/Xan_DH_a/b"/>
</dbReference>
<evidence type="ECO:0000313" key="5">
    <source>
        <dbReference type="Proteomes" id="UP000772181"/>
    </source>
</evidence>
<name>A0A933LPK1_UNCTE</name>
<keyword evidence="1" id="KW-0500">Molybdenum</keyword>
<proteinExistence type="predicted"/>
<keyword evidence="2" id="KW-0560">Oxidoreductase</keyword>
<dbReference type="Proteomes" id="UP000772181">
    <property type="component" value="Unassembled WGS sequence"/>
</dbReference>
<dbReference type="SUPFAM" id="SSF56003">
    <property type="entry name" value="Molybdenum cofactor-binding domain"/>
    <property type="match status" value="1"/>
</dbReference>
<evidence type="ECO:0000313" key="4">
    <source>
        <dbReference type="EMBL" id="MBI4595155.1"/>
    </source>
</evidence>
<dbReference type="Pfam" id="PF01315">
    <property type="entry name" value="Ald_Xan_dh_C"/>
    <property type="match status" value="1"/>
</dbReference>
<dbReference type="GO" id="GO:0016491">
    <property type="term" value="F:oxidoreductase activity"/>
    <property type="evidence" value="ECO:0007669"/>
    <property type="project" value="UniProtKB-KW"/>
</dbReference>
<dbReference type="SMART" id="SM01008">
    <property type="entry name" value="Ald_Xan_dh_C"/>
    <property type="match status" value="1"/>
</dbReference>
<dbReference type="InterPro" id="IPR036856">
    <property type="entry name" value="Ald_Oxase/Xan_DH_a/b_sf"/>
</dbReference>
<evidence type="ECO:0000259" key="3">
    <source>
        <dbReference type="SMART" id="SM01008"/>
    </source>
</evidence>
<evidence type="ECO:0000256" key="2">
    <source>
        <dbReference type="ARBA" id="ARBA00023002"/>
    </source>
</evidence>
<accession>A0A933LPK1</accession>
<gene>
    <name evidence="4" type="ORF">HY730_02125</name>
</gene>
<dbReference type="SUPFAM" id="SSF54665">
    <property type="entry name" value="CO dehydrogenase molybdoprotein N-domain-like"/>
    <property type="match status" value="1"/>
</dbReference>
<sequence length="755" mass="81843">MPADYTYIGKSVPRLDAPAKASGQARYTGDMELPGMLYARVLRSPIPHGRIVNMDTSKARAIPGVIAVITGKDCPDSPVSTWLNVPKTFDQYILAKDKVRYVGEEVAAVAALDEDTAAQALEMIQVEYEELPAVFQPEEAMKEGAPLIHEAKKNNISARWIQEHGDVNEGFKKAKVIRTDKFKTQSVSHVALEPHVSLASFENGQLTLWSSTQVPFYVSRALSIALKIPEEKIRVIKPFVGGGFGGKTETYGNEFIAAFLALVTGKPVKLSFDREEVFIGTRRRHPMDIEVKTGVDPEGIITACEVRLIADGGAYIGYGLTPLILAYTFVNIPFRIPALKFESYRVFTNLTVSGAQRGFGGVQVRFALEAQLEMIAQELGMDSVELRLKNCIEPEEKLPNNLQIRSCGIKECIQETAKMSGWKEKHGKLPMGRGLGMGCYGFVSGAALHRLEPHIPNSETSIFVRETGSVEVFSGAADVGQGSDNLILQIVGEELGIPLSEIRLVAADTKLTKPDMGSYSSRVTLMAGKATERAAIVVKEKLLEVAAEKLEVGANELVARDGRIYNARHPEYGLTFKEVAQMACSKAGGPVQGVGDYAVEKGTFMSPTFSFGANVVEVEVDLDTGKVKVLNIWGAHDCGRAVNPQAVTGQVEGALGMGLGQALLENMEFRNGQTFQTGLISYKIPTALDIPDIKSVCIPTDDPVGPYGAKEAGEGTALPIVPAIANAIYDAIGIRFFELPISPEKIALALRRVRK</sequence>
<dbReference type="InterPro" id="IPR016208">
    <property type="entry name" value="Ald_Oxase/xanthine_DH-like"/>
</dbReference>
<reference evidence="4" key="1">
    <citation type="submission" date="2020-07" db="EMBL/GenBank/DDBJ databases">
        <title>Huge and variable diversity of episymbiotic CPR bacteria and DPANN archaea in groundwater ecosystems.</title>
        <authorList>
            <person name="He C.Y."/>
            <person name="Keren R."/>
            <person name="Whittaker M."/>
            <person name="Farag I.F."/>
            <person name="Doudna J."/>
            <person name="Cate J.H.D."/>
            <person name="Banfield J.F."/>
        </authorList>
    </citation>
    <scope>NUCLEOTIDE SEQUENCE</scope>
    <source>
        <strain evidence="4">NC_groundwater_1482_Ag_S-0.65um_47_24</strain>
    </source>
</reference>
<dbReference type="InterPro" id="IPR046867">
    <property type="entry name" value="AldOxase/xan_DH_MoCoBD2"/>
</dbReference>
<dbReference type="AlphaFoldDB" id="A0A933LPK1"/>
<dbReference type="GO" id="GO:0005506">
    <property type="term" value="F:iron ion binding"/>
    <property type="evidence" value="ECO:0007669"/>
    <property type="project" value="InterPro"/>
</dbReference>